<feature type="transmembrane region" description="Helical" evidence="6">
    <location>
        <begin position="379"/>
        <end position="402"/>
    </location>
</feature>
<organism evidence="8 9">
    <name type="scientific">Cellulomonas soli</name>
    <dbReference type="NCBI Taxonomy" id="931535"/>
    <lineage>
        <taxon>Bacteria</taxon>
        <taxon>Bacillati</taxon>
        <taxon>Actinomycetota</taxon>
        <taxon>Actinomycetes</taxon>
        <taxon>Micrococcales</taxon>
        <taxon>Cellulomonadaceae</taxon>
        <taxon>Cellulomonas</taxon>
    </lineage>
</organism>
<dbReference type="GO" id="GO:0005886">
    <property type="term" value="C:plasma membrane"/>
    <property type="evidence" value="ECO:0007669"/>
    <property type="project" value="UniProtKB-SubCell"/>
</dbReference>
<comment type="caution">
    <text evidence="8">The sequence shown here is derived from an EMBL/GenBank/DDBJ whole genome shotgun (WGS) entry which is preliminary data.</text>
</comment>
<comment type="subcellular location">
    <subcellularLocation>
        <location evidence="1">Cell membrane</location>
        <topology evidence="1">Multi-pass membrane protein</topology>
    </subcellularLocation>
</comment>
<feature type="transmembrane region" description="Helical" evidence="6">
    <location>
        <begin position="342"/>
        <end position="367"/>
    </location>
</feature>
<dbReference type="InterPro" id="IPR020846">
    <property type="entry name" value="MFS_dom"/>
</dbReference>
<reference evidence="8 9" key="1">
    <citation type="submission" date="2019-07" db="EMBL/GenBank/DDBJ databases">
        <title>Whole genome shotgun sequence of Cellulomonas soli NBRC 109434.</title>
        <authorList>
            <person name="Hosoyama A."/>
            <person name="Uohara A."/>
            <person name="Ohji S."/>
            <person name="Ichikawa N."/>
        </authorList>
    </citation>
    <scope>NUCLEOTIDE SEQUENCE [LARGE SCALE GENOMIC DNA]</scope>
    <source>
        <strain evidence="8 9">NBRC 109434</strain>
    </source>
</reference>
<keyword evidence="3 6" id="KW-1133">Transmembrane helix</keyword>
<feature type="region of interest" description="Disordered" evidence="5">
    <location>
        <begin position="1"/>
        <end position="26"/>
    </location>
</feature>
<dbReference type="AlphaFoldDB" id="A0A512PGS3"/>
<keyword evidence="9" id="KW-1185">Reference proteome</keyword>
<protein>
    <submittedName>
        <fullName evidence="8">MFS transporter</fullName>
    </submittedName>
</protein>
<dbReference type="PANTHER" id="PTHR23528:SF1">
    <property type="entry name" value="MAJOR FACILITATOR SUPERFAMILY (MFS) PROFILE DOMAIN-CONTAINING PROTEIN"/>
    <property type="match status" value="1"/>
</dbReference>
<evidence type="ECO:0000256" key="6">
    <source>
        <dbReference type="SAM" id="Phobius"/>
    </source>
</evidence>
<dbReference type="PROSITE" id="PS00216">
    <property type="entry name" value="SUGAR_TRANSPORT_1"/>
    <property type="match status" value="1"/>
</dbReference>
<sequence>MTIHAESTQSLDPADGGLHDPAGFAPTTSGSTARTIALVLIAAVGMYVMAMSLSTALSLRIASVAPDTKDVLYSRIVSIGALAMLVVVPLAGALSDRTTSRFGRRRPWIVAGLLVTLLGALVVGASSNPLVIGAAYIVAVAAMQAGFNAYAVIPVEAVPDAMRARVMGVMGLFGALAFSGGSYLTGALVDQPLLLMTVPVLLALVASLPLLALYRDPVKVRAEVPALDVRSMVGGMIVNPRKHPNFGWTWLARFLAGMAMAALFTYFIYFMIDVLAVPLPEVGAKAGLLTLISAPVSIICFTGSGWLSDKIGRRKPIVAAAALFMAAGLVLGATASSFNGFAVAWVVFAVGQAAYLTVDLALCASVLPDSRDAGKDMAVFGLALNIPNILVPALGPTILALGGGQNYTVLWIGAAVLCITGAALMPLIKGVR</sequence>
<dbReference type="InterPro" id="IPR036259">
    <property type="entry name" value="MFS_trans_sf"/>
</dbReference>
<dbReference type="GO" id="GO:0022857">
    <property type="term" value="F:transmembrane transporter activity"/>
    <property type="evidence" value="ECO:0007669"/>
    <property type="project" value="InterPro"/>
</dbReference>
<dbReference type="SUPFAM" id="SSF103473">
    <property type="entry name" value="MFS general substrate transporter"/>
    <property type="match status" value="1"/>
</dbReference>
<keyword evidence="4 6" id="KW-0472">Membrane</keyword>
<dbReference type="InterPro" id="IPR011701">
    <property type="entry name" value="MFS"/>
</dbReference>
<dbReference type="Gene3D" id="1.20.1250.20">
    <property type="entry name" value="MFS general substrate transporter like domains"/>
    <property type="match status" value="2"/>
</dbReference>
<keyword evidence="2 6" id="KW-0812">Transmembrane</keyword>
<feature type="transmembrane region" description="Helical" evidence="6">
    <location>
        <begin position="131"/>
        <end position="153"/>
    </location>
</feature>
<feature type="transmembrane region" description="Helical" evidence="6">
    <location>
        <begin position="284"/>
        <end position="305"/>
    </location>
</feature>
<feature type="transmembrane region" description="Helical" evidence="6">
    <location>
        <begin position="36"/>
        <end position="59"/>
    </location>
</feature>
<gene>
    <name evidence="8" type="primary">floR_2</name>
    <name evidence="8" type="ORF">CSO01_31160</name>
</gene>
<feature type="transmembrane region" description="Helical" evidence="6">
    <location>
        <begin position="193"/>
        <end position="214"/>
    </location>
</feature>
<proteinExistence type="predicted"/>
<feature type="transmembrane region" description="Helical" evidence="6">
    <location>
        <begin position="250"/>
        <end position="272"/>
    </location>
</feature>
<feature type="transmembrane region" description="Helical" evidence="6">
    <location>
        <begin position="107"/>
        <end position="125"/>
    </location>
</feature>
<name>A0A512PGS3_9CELL</name>
<feature type="transmembrane region" description="Helical" evidence="6">
    <location>
        <begin position="71"/>
        <end position="95"/>
    </location>
</feature>
<evidence type="ECO:0000256" key="4">
    <source>
        <dbReference type="ARBA" id="ARBA00023136"/>
    </source>
</evidence>
<dbReference type="Proteomes" id="UP000321798">
    <property type="component" value="Unassembled WGS sequence"/>
</dbReference>
<evidence type="ECO:0000256" key="5">
    <source>
        <dbReference type="SAM" id="MobiDB-lite"/>
    </source>
</evidence>
<evidence type="ECO:0000256" key="2">
    <source>
        <dbReference type="ARBA" id="ARBA00022692"/>
    </source>
</evidence>
<feature type="transmembrane region" description="Helical" evidence="6">
    <location>
        <begin position="317"/>
        <end position="336"/>
    </location>
</feature>
<dbReference type="OrthoDB" id="7584869at2"/>
<evidence type="ECO:0000256" key="1">
    <source>
        <dbReference type="ARBA" id="ARBA00004651"/>
    </source>
</evidence>
<evidence type="ECO:0000313" key="9">
    <source>
        <dbReference type="Proteomes" id="UP000321798"/>
    </source>
</evidence>
<dbReference type="EMBL" id="BKAL01000013">
    <property type="protein sequence ID" value="GEP70401.1"/>
    <property type="molecule type" value="Genomic_DNA"/>
</dbReference>
<evidence type="ECO:0000256" key="3">
    <source>
        <dbReference type="ARBA" id="ARBA00022989"/>
    </source>
</evidence>
<feature type="transmembrane region" description="Helical" evidence="6">
    <location>
        <begin position="408"/>
        <end position="428"/>
    </location>
</feature>
<feature type="transmembrane region" description="Helical" evidence="6">
    <location>
        <begin position="165"/>
        <end position="187"/>
    </location>
</feature>
<dbReference type="Pfam" id="PF07690">
    <property type="entry name" value="MFS_1"/>
    <property type="match status" value="1"/>
</dbReference>
<accession>A0A512PGS3</accession>
<dbReference type="InterPro" id="IPR005829">
    <property type="entry name" value="Sugar_transporter_CS"/>
</dbReference>
<evidence type="ECO:0000313" key="8">
    <source>
        <dbReference type="EMBL" id="GEP70401.1"/>
    </source>
</evidence>
<feature type="compositionally biased region" description="Polar residues" evidence="5">
    <location>
        <begin position="1"/>
        <end position="11"/>
    </location>
</feature>
<dbReference type="PROSITE" id="PS50850">
    <property type="entry name" value="MFS"/>
    <property type="match status" value="1"/>
</dbReference>
<dbReference type="PANTHER" id="PTHR23528">
    <property type="match status" value="1"/>
</dbReference>
<dbReference type="RefSeq" id="WP_146954183.1">
    <property type="nucleotide sequence ID" value="NZ_BAABBJ010000001.1"/>
</dbReference>
<evidence type="ECO:0000259" key="7">
    <source>
        <dbReference type="PROSITE" id="PS50850"/>
    </source>
</evidence>
<feature type="domain" description="Major facilitator superfamily (MFS) profile" evidence="7">
    <location>
        <begin position="38"/>
        <end position="432"/>
    </location>
</feature>